<dbReference type="PANTHER" id="PTHR45641">
    <property type="entry name" value="TETRATRICOPEPTIDE REPEAT PROTEIN (AFU_ORTHOLOGUE AFUA_6G03870)"/>
    <property type="match status" value="1"/>
</dbReference>
<evidence type="ECO:0000256" key="5">
    <source>
        <dbReference type="PROSITE-ProRule" id="PRU00339"/>
    </source>
</evidence>
<accession>A0AAD9J5S9</accession>
<feature type="repeat" description="TPR" evidence="5">
    <location>
        <begin position="1162"/>
        <end position="1195"/>
    </location>
</feature>
<keyword evidence="1" id="KW-0879">Wnt signaling pathway</keyword>
<dbReference type="AlphaFoldDB" id="A0AAD9J5S9"/>
<sequence>MGTGSSFQRGHDEDDVLGEEYSSSQGVIKRIPIEVKPRGRLGLRSVRSLGKPKGGSLRSALSIDLENPEVEKIRKDFEMYRLNKENEHANNQKKVQKLETENKRLRAELQTLQKMCHKLRDERDAAIEAEHQALVRAAAFESDRDKIQRQFKIFRETKESELQNLLKARRDLESKLFKVAGHGILDDTESTSKVDASIVGSNPGDWWTALESEPSMGSTTQLHIPVSYRGPELGHTLLEMEGPYLNVNKDDWTAAAASLATIFPAIPESLQTNIIRVFISSPSDTLEERDIFMQEYGPKLSRLCKTEGHFYLPVYMPCQEGDNFAEQERYIHARCHQIDQSSIFLAFLADQTELYTQNDYNLGYVKNPGTKTAIFCFRPSRRDKELPAEVSNLRKQVKESAGAKIIEDYTSPLEAAEQVFIEMEKIIKFELGVDTKEADSGEKLLELDGPSALCGGCLWDINLDYEQMESLTFAGRSTCELGFEKYYDRLSAHVAAPGPLPPLLVSGPAGSGRSLLLAKWIGLQQHKASNMIILYHFVGSPSSCSAEPLIMIRRLTQQLMQQVTSPPALTCDPLRLVEEFPKWLERVSSKTPGGVVLVLDSIDRLQNAESHLKWLLDPLPVDTRVIISVQDNTCPSSWKFWPVVHLEELSNKNIKELLHAELASLGKSMSQDEEMRLLTHCRTPATSYPLYVILIATDIARCNSDEVITHIDSFLETKDAVEVFKKLLYNIRTEYECDGCKGLLKNVLHLILASRNGVSESELMYLCPDITWNNWAPLCDALLDRYILTYRSGLLVFAHQQGREAAMEMFITDSDGSQLRAAREKLIRFFCDNKMGRCGELIALWQYIGMERSAMAMVYYDACKNMEAMVGQSSDPVMLTRVADVYEALGRYLRDLAMLNEALMPLQRALEIREATLDPDHPSVAQSLHQVAGIHAQQSKFTTAELLYKQAMEIYEGAFGKDHFLVAKELEALSVLYQKQGKHKLAESLRKRAINIRKHSRIPRVTCGYIHGADVLKKRVLQLEQLTVGPNSADLARTLNEIGVLYYLQNNIEVAESLFKKCLEMREAVLGPDSDEVAQSLNNLAALYNDKKQFEKAEPLYMRAVEIRRKLYSDNHPSVAAVEKHLAMLYKKMNQLSKAEPLYKHAVNVRESSFGTNHPSVATALVNLAVLYSQQGKYALAEPLYERALKIYEESFGTSHSRVAETLRNLARLKYDMDEFEVAASLYKRATEIRENGATYPNKATSPRTCTCDESFMLNRNQMM</sequence>
<dbReference type="SMART" id="SM00028">
    <property type="entry name" value="TPR"/>
    <property type="match status" value="8"/>
</dbReference>
<dbReference type="InterPro" id="IPR056885">
    <property type="entry name" value="TPR_NPHP3"/>
</dbReference>
<dbReference type="Pfam" id="PF13374">
    <property type="entry name" value="TPR_10"/>
    <property type="match status" value="1"/>
</dbReference>
<evidence type="ECO:0000313" key="12">
    <source>
        <dbReference type="Proteomes" id="UP001208570"/>
    </source>
</evidence>
<dbReference type="Pfam" id="PF24885">
    <property type="entry name" value="TPR_NPHP3"/>
    <property type="match status" value="1"/>
</dbReference>
<dbReference type="Pfam" id="PF24884">
    <property type="entry name" value="NPHP3_hel"/>
    <property type="match status" value="1"/>
</dbReference>
<dbReference type="Proteomes" id="UP001208570">
    <property type="component" value="Unassembled WGS sequence"/>
</dbReference>
<feature type="region of interest" description="Disordered" evidence="7">
    <location>
        <begin position="1"/>
        <end position="23"/>
    </location>
</feature>
<dbReference type="Pfam" id="PF25022">
    <property type="entry name" value="NPHP3"/>
    <property type="match status" value="1"/>
</dbReference>
<keyword evidence="3 5" id="KW-0802">TPR repeat</keyword>
<evidence type="ECO:0000256" key="6">
    <source>
        <dbReference type="SAM" id="Coils"/>
    </source>
</evidence>
<feature type="repeat" description="TPR" evidence="5">
    <location>
        <begin position="1204"/>
        <end position="1237"/>
    </location>
</feature>
<evidence type="ECO:0000256" key="4">
    <source>
        <dbReference type="ARBA" id="ARBA00040387"/>
    </source>
</evidence>
<dbReference type="InterPro" id="IPR056883">
    <property type="entry name" value="NPHP3_hel"/>
</dbReference>
<dbReference type="InterPro" id="IPR027417">
    <property type="entry name" value="P-loop_NTPase"/>
</dbReference>
<evidence type="ECO:0000259" key="8">
    <source>
        <dbReference type="Pfam" id="PF24884"/>
    </source>
</evidence>
<keyword evidence="6" id="KW-0175">Coiled coil</keyword>
<evidence type="ECO:0000259" key="9">
    <source>
        <dbReference type="Pfam" id="PF24885"/>
    </source>
</evidence>
<dbReference type="GO" id="GO:0016055">
    <property type="term" value="P:Wnt signaling pathway"/>
    <property type="evidence" value="ECO:0007669"/>
    <property type="project" value="UniProtKB-KW"/>
</dbReference>
<evidence type="ECO:0000256" key="3">
    <source>
        <dbReference type="ARBA" id="ARBA00022803"/>
    </source>
</evidence>
<keyword evidence="2" id="KW-0677">Repeat</keyword>
<dbReference type="SUPFAM" id="SSF52540">
    <property type="entry name" value="P-loop containing nucleoside triphosphate hydrolases"/>
    <property type="match status" value="1"/>
</dbReference>
<dbReference type="Gene3D" id="1.25.40.10">
    <property type="entry name" value="Tetratricopeptide repeat domain"/>
    <property type="match status" value="3"/>
</dbReference>
<evidence type="ECO:0000256" key="7">
    <source>
        <dbReference type="SAM" id="MobiDB-lite"/>
    </source>
</evidence>
<dbReference type="InterPro" id="IPR011990">
    <property type="entry name" value="TPR-like_helical_dom_sf"/>
</dbReference>
<organism evidence="11 12">
    <name type="scientific">Paralvinella palmiformis</name>
    <dbReference type="NCBI Taxonomy" id="53620"/>
    <lineage>
        <taxon>Eukaryota</taxon>
        <taxon>Metazoa</taxon>
        <taxon>Spiralia</taxon>
        <taxon>Lophotrochozoa</taxon>
        <taxon>Annelida</taxon>
        <taxon>Polychaeta</taxon>
        <taxon>Sedentaria</taxon>
        <taxon>Canalipalpata</taxon>
        <taxon>Terebellida</taxon>
        <taxon>Terebelliformia</taxon>
        <taxon>Alvinellidae</taxon>
        <taxon>Paralvinella</taxon>
    </lineage>
</organism>
<dbReference type="PROSITE" id="PS50005">
    <property type="entry name" value="TPR"/>
    <property type="match status" value="4"/>
</dbReference>
<proteinExistence type="predicted"/>
<dbReference type="PANTHER" id="PTHR45641:SF19">
    <property type="entry name" value="NEPHROCYSTIN-3"/>
    <property type="match status" value="1"/>
</dbReference>
<feature type="repeat" description="TPR" evidence="5">
    <location>
        <begin position="1078"/>
        <end position="1111"/>
    </location>
</feature>
<name>A0AAD9J5S9_9ANNE</name>
<evidence type="ECO:0000256" key="2">
    <source>
        <dbReference type="ARBA" id="ARBA00022737"/>
    </source>
</evidence>
<keyword evidence="12" id="KW-1185">Reference proteome</keyword>
<feature type="repeat" description="TPR" evidence="5">
    <location>
        <begin position="1036"/>
        <end position="1069"/>
    </location>
</feature>
<evidence type="ECO:0000313" key="11">
    <source>
        <dbReference type="EMBL" id="KAK2146989.1"/>
    </source>
</evidence>
<dbReference type="Pfam" id="PF13424">
    <property type="entry name" value="TPR_12"/>
    <property type="match status" value="2"/>
</dbReference>
<dbReference type="EMBL" id="JAODUP010000575">
    <property type="protein sequence ID" value="KAK2146989.1"/>
    <property type="molecule type" value="Genomic_DNA"/>
</dbReference>
<evidence type="ECO:0000259" key="10">
    <source>
        <dbReference type="Pfam" id="PF25022"/>
    </source>
</evidence>
<evidence type="ECO:0000256" key="1">
    <source>
        <dbReference type="ARBA" id="ARBA00022687"/>
    </source>
</evidence>
<dbReference type="Gene3D" id="3.40.50.300">
    <property type="entry name" value="P-loop containing nucleotide triphosphate hydrolases"/>
    <property type="match status" value="1"/>
</dbReference>
<dbReference type="InterPro" id="IPR056886">
    <property type="entry name" value="NPHP3_ab_dom"/>
</dbReference>
<comment type="caution">
    <text evidence="11">The sequence shown here is derived from an EMBL/GenBank/DDBJ whole genome shotgun (WGS) entry which is preliminary data.</text>
</comment>
<feature type="domain" description="Nephrocystin-3 alpha-beta" evidence="10">
    <location>
        <begin position="272"/>
        <end position="432"/>
    </location>
</feature>
<feature type="domain" description="Nephrocystin-3 TPR-repeats region" evidence="9">
    <location>
        <begin position="818"/>
        <end position="1026"/>
    </location>
</feature>
<dbReference type="InterPro" id="IPR019734">
    <property type="entry name" value="TPR_rpt"/>
</dbReference>
<feature type="coiled-coil region" evidence="6">
    <location>
        <begin position="81"/>
        <end position="129"/>
    </location>
</feature>
<feature type="domain" description="Nephrocystin 3 helical" evidence="8">
    <location>
        <begin position="652"/>
        <end position="805"/>
    </location>
</feature>
<reference evidence="11" key="1">
    <citation type="journal article" date="2023" name="Mol. Biol. Evol.">
        <title>Third-Generation Sequencing Reveals the Adaptive Role of the Epigenome in Three Deep-Sea Polychaetes.</title>
        <authorList>
            <person name="Perez M."/>
            <person name="Aroh O."/>
            <person name="Sun Y."/>
            <person name="Lan Y."/>
            <person name="Juniper S.K."/>
            <person name="Young C.R."/>
            <person name="Angers B."/>
            <person name="Qian P.Y."/>
        </authorList>
    </citation>
    <scope>NUCLEOTIDE SEQUENCE</scope>
    <source>
        <strain evidence="11">P08H-3</strain>
    </source>
</reference>
<gene>
    <name evidence="11" type="ORF">LSH36_575g02042</name>
</gene>
<protein>
    <recommendedName>
        <fullName evidence="4">Nephrocystin-3</fullName>
    </recommendedName>
</protein>
<dbReference type="SUPFAM" id="SSF48452">
    <property type="entry name" value="TPR-like"/>
    <property type="match status" value="2"/>
</dbReference>